<dbReference type="SMART" id="SM00239">
    <property type="entry name" value="C2"/>
    <property type="match status" value="1"/>
</dbReference>
<accession>A0AAV9RXA4</accession>
<reference evidence="5 6" key="1">
    <citation type="submission" date="2021-06" db="EMBL/GenBank/DDBJ databases">
        <authorList>
            <person name="Palmer J.M."/>
        </authorList>
    </citation>
    <scope>NUCLEOTIDE SEQUENCE [LARGE SCALE GENOMIC DNA]</scope>
    <source>
        <strain evidence="5 6">MEX-2019</strain>
        <tissue evidence="5">Muscle</tissue>
    </source>
</reference>
<comment type="caution">
    <text evidence="5">The sequence shown here is derived from an EMBL/GenBank/DDBJ whole genome shotgun (WGS) entry which is preliminary data.</text>
</comment>
<keyword evidence="6" id="KW-1185">Reference proteome</keyword>
<dbReference type="InterPro" id="IPR052095">
    <property type="entry name" value="UNC-13_domain"/>
</dbReference>
<name>A0AAV9RXA4_9TELE</name>
<evidence type="ECO:0000313" key="5">
    <source>
        <dbReference type="EMBL" id="KAK5613595.1"/>
    </source>
</evidence>
<dbReference type="GO" id="GO:0005886">
    <property type="term" value="C:plasma membrane"/>
    <property type="evidence" value="ECO:0007669"/>
    <property type="project" value="TreeGrafter"/>
</dbReference>
<proteinExistence type="inferred from homology"/>
<feature type="domain" description="C2" evidence="4">
    <location>
        <begin position="1"/>
        <end position="134"/>
    </location>
</feature>
<dbReference type="PANTHER" id="PTHR45999:SF1">
    <property type="entry name" value="BAI1-ASSOCIATED PROTEIN 3"/>
    <property type="match status" value="1"/>
</dbReference>
<dbReference type="Gene3D" id="2.60.40.150">
    <property type="entry name" value="C2 domain"/>
    <property type="match status" value="1"/>
</dbReference>
<dbReference type="Pfam" id="PF00168">
    <property type="entry name" value="C2"/>
    <property type="match status" value="2"/>
</dbReference>
<dbReference type="GO" id="GO:0031902">
    <property type="term" value="C:late endosome membrane"/>
    <property type="evidence" value="ECO:0007669"/>
    <property type="project" value="TreeGrafter"/>
</dbReference>
<keyword evidence="2" id="KW-0268">Exocytosis</keyword>
<feature type="region of interest" description="Disordered" evidence="3">
    <location>
        <begin position="440"/>
        <end position="507"/>
    </location>
</feature>
<evidence type="ECO:0000256" key="3">
    <source>
        <dbReference type="SAM" id="MobiDB-lite"/>
    </source>
</evidence>
<dbReference type="PROSITE" id="PS50004">
    <property type="entry name" value="C2"/>
    <property type="match status" value="1"/>
</dbReference>
<sequence length="563" mass="64145">MKAKNLMAKDANGYSDPYCMLGILVGQSPRETEEKKERKFSFRKRREKLEKRSSTKEVLPARCIHVTEVKPETLNPVWDEHFVFEIDDVHSDLLHLDIWDHDDDVSVAEACKKLNEVSGLRGMGRYFKQIAKSVRANGSASSGSEENVDDFLGCINIPLNEVPVAGYDTWFKLEPRSSASKVQGECHLILKVFTSQRDTTLSKRDTNVSIHKKLLCQIVEYEHAQVKREPYNWNGQVSPPAWTVLTHHAVQTDLSPLQQAIVRWQCYSSHHRNQRVCYSLLLRLLRTIDAEWDPPAVRGDLERQLSDSFRLYTEHCLCLMKNMRQVFPCTSAAAITRYELMLRGIGYMQNMRAFKTVCPLRNELHLDITTAVKVFSSETGLEGAKTAWAELQQAWETVLWQAKMRAKFLQPSRQLAGKTPPRQPNRKVLPADVFCGGEEGEGFTGPDWGSQGRGRNADEGDPSPGMEFAPRPIISRLRHRQPCRTAQRPSPLPRQESKEVHRTAARPRASRCELHLLQQKWRGTTSRSVGNIFSPPPFLPDPSVPGALLPTVREFHYRGFILL</sequence>
<dbReference type="GO" id="GO:0032588">
    <property type="term" value="C:trans-Golgi network membrane"/>
    <property type="evidence" value="ECO:0007669"/>
    <property type="project" value="TreeGrafter"/>
</dbReference>
<evidence type="ECO:0000259" key="4">
    <source>
        <dbReference type="PROSITE" id="PS50004"/>
    </source>
</evidence>
<protein>
    <recommendedName>
        <fullName evidence="4">C2 domain-containing protein</fullName>
    </recommendedName>
</protein>
<dbReference type="GO" id="GO:1905413">
    <property type="term" value="P:regulation of dense core granule exocytosis"/>
    <property type="evidence" value="ECO:0007669"/>
    <property type="project" value="TreeGrafter"/>
</dbReference>
<dbReference type="GO" id="GO:0098793">
    <property type="term" value="C:presynapse"/>
    <property type="evidence" value="ECO:0007669"/>
    <property type="project" value="GOC"/>
</dbReference>
<gene>
    <name evidence="5" type="ORF">CRENBAI_019254</name>
</gene>
<dbReference type="InterPro" id="IPR035892">
    <property type="entry name" value="C2_domain_sf"/>
</dbReference>
<dbReference type="AlphaFoldDB" id="A0AAV9RXA4"/>
<organism evidence="5 6">
    <name type="scientific">Crenichthys baileyi</name>
    <name type="common">White River springfish</name>
    <dbReference type="NCBI Taxonomy" id="28760"/>
    <lineage>
        <taxon>Eukaryota</taxon>
        <taxon>Metazoa</taxon>
        <taxon>Chordata</taxon>
        <taxon>Craniata</taxon>
        <taxon>Vertebrata</taxon>
        <taxon>Euteleostomi</taxon>
        <taxon>Actinopterygii</taxon>
        <taxon>Neopterygii</taxon>
        <taxon>Teleostei</taxon>
        <taxon>Neoteleostei</taxon>
        <taxon>Acanthomorphata</taxon>
        <taxon>Ovalentaria</taxon>
        <taxon>Atherinomorphae</taxon>
        <taxon>Cyprinodontiformes</taxon>
        <taxon>Goodeidae</taxon>
        <taxon>Crenichthys</taxon>
    </lineage>
</organism>
<dbReference type="GO" id="GO:0000149">
    <property type="term" value="F:SNARE binding"/>
    <property type="evidence" value="ECO:0007669"/>
    <property type="project" value="TreeGrafter"/>
</dbReference>
<dbReference type="InterPro" id="IPR000008">
    <property type="entry name" value="C2_dom"/>
</dbReference>
<dbReference type="CDD" id="cd08676">
    <property type="entry name" value="C2A_Munc13-like"/>
    <property type="match status" value="1"/>
</dbReference>
<dbReference type="Proteomes" id="UP001311232">
    <property type="component" value="Unassembled WGS sequence"/>
</dbReference>
<evidence type="ECO:0000256" key="1">
    <source>
        <dbReference type="ARBA" id="ARBA00005823"/>
    </source>
</evidence>
<dbReference type="EMBL" id="JAHHUM010001201">
    <property type="protein sequence ID" value="KAK5613595.1"/>
    <property type="molecule type" value="Genomic_DNA"/>
</dbReference>
<dbReference type="SUPFAM" id="SSF49562">
    <property type="entry name" value="C2 domain (Calcium/lipid-binding domain, CaLB)"/>
    <property type="match status" value="1"/>
</dbReference>
<dbReference type="GO" id="GO:0055038">
    <property type="term" value="C:recycling endosome membrane"/>
    <property type="evidence" value="ECO:0007669"/>
    <property type="project" value="TreeGrafter"/>
</dbReference>
<dbReference type="GO" id="GO:0006887">
    <property type="term" value="P:exocytosis"/>
    <property type="evidence" value="ECO:0007669"/>
    <property type="project" value="UniProtKB-KW"/>
</dbReference>
<dbReference type="GO" id="GO:0099503">
    <property type="term" value="C:secretory vesicle"/>
    <property type="evidence" value="ECO:0007669"/>
    <property type="project" value="TreeGrafter"/>
</dbReference>
<comment type="similarity">
    <text evidence="1">Belongs to the unc-13 family.</text>
</comment>
<dbReference type="GO" id="GO:0001956">
    <property type="term" value="P:positive regulation of neurotransmitter secretion"/>
    <property type="evidence" value="ECO:0007669"/>
    <property type="project" value="TreeGrafter"/>
</dbReference>
<dbReference type="PANTHER" id="PTHR45999">
    <property type="entry name" value="UNC-13-4A, ISOFORM B"/>
    <property type="match status" value="1"/>
</dbReference>
<evidence type="ECO:0000313" key="6">
    <source>
        <dbReference type="Proteomes" id="UP001311232"/>
    </source>
</evidence>
<evidence type="ECO:0000256" key="2">
    <source>
        <dbReference type="ARBA" id="ARBA00022483"/>
    </source>
</evidence>